<reference evidence="2" key="1">
    <citation type="journal article" date="2022" name="bioRxiv">
        <title>Sequencing and chromosome-scale assembly of the giantPleurodeles waltlgenome.</title>
        <authorList>
            <person name="Brown T."/>
            <person name="Elewa A."/>
            <person name="Iarovenko S."/>
            <person name="Subramanian E."/>
            <person name="Araus A.J."/>
            <person name="Petzold A."/>
            <person name="Susuki M."/>
            <person name="Suzuki K.-i.T."/>
            <person name="Hayashi T."/>
            <person name="Toyoda A."/>
            <person name="Oliveira C."/>
            <person name="Osipova E."/>
            <person name="Leigh N.D."/>
            <person name="Simon A."/>
            <person name="Yun M.H."/>
        </authorList>
    </citation>
    <scope>NUCLEOTIDE SEQUENCE</scope>
    <source>
        <strain evidence="2">20211129_DDA</strain>
        <tissue evidence="2">Liver</tissue>
    </source>
</reference>
<evidence type="ECO:0000313" key="2">
    <source>
        <dbReference type="EMBL" id="KAJ1080196.1"/>
    </source>
</evidence>
<sequence>MAVRSTPVRRQFCTLKRCMNAYDDQEDDEYYVDDFARSFEHDSVYALDAWVRHTVNQAFAQAIRLIKQHLIGFAEQQGWVAQSGAQAITEPSLSGSSQGLKQGHNPHAVDFESLIRTPDRDHDYNAASSQTSKSKEDLALSSSDQGEDPSPPEAQKEVVSPGRAYSCAKSHPDLPYGCLRLK</sequence>
<accession>A0AAV7KM16</accession>
<dbReference type="EMBL" id="JANPWB010000016">
    <property type="protein sequence ID" value="KAJ1080196.1"/>
    <property type="molecule type" value="Genomic_DNA"/>
</dbReference>
<dbReference type="AlphaFoldDB" id="A0AAV7KM16"/>
<keyword evidence="3" id="KW-1185">Reference proteome</keyword>
<protein>
    <submittedName>
        <fullName evidence="2">Uncharacterized protein</fullName>
    </submittedName>
</protein>
<comment type="caution">
    <text evidence="2">The sequence shown here is derived from an EMBL/GenBank/DDBJ whole genome shotgun (WGS) entry which is preliminary data.</text>
</comment>
<organism evidence="2 3">
    <name type="scientific">Pleurodeles waltl</name>
    <name type="common">Iberian ribbed newt</name>
    <dbReference type="NCBI Taxonomy" id="8319"/>
    <lineage>
        <taxon>Eukaryota</taxon>
        <taxon>Metazoa</taxon>
        <taxon>Chordata</taxon>
        <taxon>Craniata</taxon>
        <taxon>Vertebrata</taxon>
        <taxon>Euteleostomi</taxon>
        <taxon>Amphibia</taxon>
        <taxon>Batrachia</taxon>
        <taxon>Caudata</taxon>
        <taxon>Salamandroidea</taxon>
        <taxon>Salamandridae</taxon>
        <taxon>Pleurodelinae</taxon>
        <taxon>Pleurodeles</taxon>
    </lineage>
</organism>
<evidence type="ECO:0000256" key="1">
    <source>
        <dbReference type="SAM" id="MobiDB-lite"/>
    </source>
</evidence>
<name>A0AAV7KM16_PLEWA</name>
<gene>
    <name evidence="2" type="ORF">NDU88_000416</name>
</gene>
<dbReference type="Proteomes" id="UP001066276">
    <property type="component" value="Chromosome 12"/>
</dbReference>
<feature type="region of interest" description="Disordered" evidence="1">
    <location>
        <begin position="117"/>
        <end position="166"/>
    </location>
</feature>
<proteinExistence type="predicted"/>
<evidence type="ECO:0000313" key="3">
    <source>
        <dbReference type="Proteomes" id="UP001066276"/>
    </source>
</evidence>